<dbReference type="SUPFAM" id="SSF46689">
    <property type="entry name" value="Homeodomain-like"/>
    <property type="match status" value="2"/>
</dbReference>
<comment type="caution">
    <text evidence="5">The sequence shown here is derived from an EMBL/GenBank/DDBJ whole genome shotgun (WGS) entry which is preliminary data.</text>
</comment>
<dbReference type="PANTHER" id="PTHR43280">
    <property type="entry name" value="ARAC-FAMILY TRANSCRIPTIONAL REGULATOR"/>
    <property type="match status" value="1"/>
</dbReference>
<evidence type="ECO:0000259" key="4">
    <source>
        <dbReference type="PROSITE" id="PS01124"/>
    </source>
</evidence>
<dbReference type="AlphaFoldDB" id="A0A7X0HQH4"/>
<dbReference type="PROSITE" id="PS01124">
    <property type="entry name" value="HTH_ARAC_FAMILY_2"/>
    <property type="match status" value="1"/>
</dbReference>
<dbReference type="Gene3D" id="1.10.10.60">
    <property type="entry name" value="Homeodomain-like"/>
    <property type="match status" value="2"/>
</dbReference>
<dbReference type="RefSeq" id="WP_184524741.1">
    <property type="nucleotide sequence ID" value="NZ_JACHGK010000004.1"/>
</dbReference>
<organism evidence="5 6">
    <name type="scientific">Bacillus benzoevorans</name>
    <dbReference type="NCBI Taxonomy" id="1456"/>
    <lineage>
        <taxon>Bacteria</taxon>
        <taxon>Bacillati</taxon>
        <taxon>Bacillota</taxon>
        <taxon>Bacilli</taxon>
        <taxon>Bacillales</taxon>
        <taxon>Bacillaceae</taxon>
        <taxon>Bacillus</taxon>
    </lineage>
</organism>
<name>A0A7X0HQH4_9BACI</name>
<keyword evidence="3" id="KW-0804">Transcription</keyword>
<feature type="domain" description="HTH araC/xylS-type" evidence="4">
    <location>
        <begin position="315"/>
        <end position="413"/>
    </location>
</feature>
<evidence type="ECO:0000313" key="5">
    <source>
        <dbReference type="EMBL" id="MBB6445054.1"/>
    </source>
</evidence>
<accession>A0A7X0HQH4</accession>
<dbReference type="SMART" id="SM00342">
    <property type="entry name" value="HTH_ARAC"/>
    <property type="match status" value="1"/>
</dbReference>
<dbReference type="InterPro" id="IPR018062">
    <property type="entry name" value="HTH_AraC-typ_CS"/>
</dbReference>
<dbReference type="Proteomes" id="UP000531594">
    <property type="component" value="Unassembled WGS sequence"/>
</dbReference>
<dbReference type="GO" id="GO:0043565">
    <property type="term" value="F:sequence-specific DNA binding"/>
    <property type="evidence" value="ECO:0007669"/>
    <property type="project" value="InterPro"/>
</dbReference>
<evidence type="ECO:0000256" key="2">
    <source>
        <dbReference type="ARBA" id="ARBA00023125"/>
    </source>
</evidence>
<keyword evidence="1" id="KW-0805">Transcription regulation</keyword>
<dbReference type="InterPro" id="IPR009057">
    <property type="entry name" value="Homeodomain-like_sf"/>
</dbReference>
<proteinExistence type="predicted"/>
<protein>
    <submittedName>
        <fullName evidence="5">AraC-like DNA-binding protein</fullName>
    </submittedName>
</protein>
<keyword evidence="2 5" id="KW-0238">DNA-binding</keyword>
<sequence>MQSFEKTIKKIGQFTYFFADMDTIFMDKDSTIIWEYGHNQLPETLHPYVKKMRKQLNQERRNDDDNVLFHTNELRTYYMSAKLHNEEKDFLGILIVGPFLFEKPSPQLVQNVLFENKLPISLRHTMTQYYLSLPLISEYKVDMIAEFLAFHTTNMDKLNNYQPKFAKAANMFQNKFEVIPAPLQEHQEISVGAIEKRYSLQNELMSAVEHGDIVKAEKLLNEDMPLVEKIPNRIPNDPLRSEKNLAFTFNTSLRIAVEKGGLHPLYIHSISEKFAIQIEKTTSIQQLDDLQNVMIREYCEAVRKYSLKNYSFLIRKAIEYIRFHLEQDLSLETICTAIHSSTYELSRKFKKETGQTLTDYINALRINEALYAMENRNLSITDIAYMVGFNDVNYFTKVFKKLKGMTPSSYRKQL</sequence>
<dbReference type="PANTHER" id="PTHR43280:SF28">
    <property type="entry name" value="HTH-TYPE TRANSCRIPTIONAL ACTIVATOR RHAS"/>
    <property type="match status" value="1"/>
</dbReference>
<evidence type="ECO:0000256" key="1">
    <source>
        <dbReference type="ARBA" id="ARBA00023015"/>
    </source>
</evidence>
<dbReference type="Pfam" id="PF12833">
    <property type="entry name" value="HTH_18"/>
    <property type="match status" value="1"/>
</dbReference>
<dbReference type="PROSITE" id="PS00041">
    <property type="entry name" value="HTH_ARAC_FAMILY_1"/>
    <property type="match status" value="1"/>
</dbReference>
<gene>
    <name evidence="5" type="ORF">HNR53_001664</name>
</gene>
<dbReference type="EMBL" id="JACHGK010000004">
    <property type="protein sequence ID" value="MBB6445054.1"/>
    <property type="molecule type" value="Genomic_DNA"/>
</dbReference>
<evidence type="ECO:0000256" key="3">
    <source>
        <dbReference type="ARBA" id="ARBA00023163"/>
    </source>
</evidence>
<reference evidence="5 6" key="1">
    <citation type="submission" date="2020-08" db="EMBL/GenBank/DDBJ databases">
        <title>Genomic Encyclopedia of Type Strains, Phase IV (KMG-IV): sequencing the most valuable type-strain genomes for metagenomic binning, comparative biology and taxonomic classification.</title>
        <authorList>
            <person name="Goeker M."/>
        </authorList>
    </citation>
    <scope>NUCLEOTIDE SEQUENCE [LARGE SCALE GENOMIC DNA]</scope>
    <source>
        <strain evidence="5 6">DSM 5391</strain>
    </source>
</reference>
<dbReference type="GO" id="GO:0003700">
    <property type="term" value="F:DNA-binding transcription factor activity"/>
    <property type="evidence" value="ECO:0007669"/>
    <property type="project" value="InterPro"/>
</dbReference>
<dbReference type="PRINTS" id="PR00032">
    <property type="entry name" value="HTHARAC"/>
</dbReference>
<evidence type="ECO:0000313" key="6">
    <source>
        <dbReference type="Proteomes" id="UP000531594"/>
    </source>
</evidence>
<dbReference type="InterPro" id="IPR020449">
    <property type="entry name" value="Tscrpt_reg_AraC-type_HTH"/>
</dbReference>
<dbReference type="InterPro" id="IPR018060">
    <property type="entry name" value="HTH_AraC"/>
</dbReference>
<keyword evidence="6" id="KW-1185">Reference proteome</keyword>